<evidence type="ECO:0000256" key="8">
    <source>
        <dbReference type="RuleBase" id="RU366017"/>
    </source>
</evidence>
<evidence type="ECO:0000256" key="3">
    <source>
        <dbReference type="ARBA" id="ARBA00022676"/>
    </source>
</evidence>
<dbReference type="InterPro" id="IPR008166">
    <property type="entry name" value="Glyco_transf_92"/>
</dbReference>
<keyword evidence="7" id="KW-0472">Membrane</keyword>
<dbReference type="Proteomes" id="UP000239649">
    <property type="component" value="Unassembled WGS sequence"/>
</dbReference>
<evidence type="ECO:0000313" key="11">
    <source>
        <dbReference type="Proteomes" id="UP000239649"/>
    </source>
</evidence>
<protein>
    <recommendedName>
        <fullName evidence="8">Glycosyltransferase family 92 protein</fullName>
        <ecNumber evidence="8">2.4.1.-</ecNumber>
    </recommendedName>
</protein>
<dbReference type="EMBL" id="LHPF02000007">
    <property type="protein sequence ID" value="PSC73229.1"/>
    <property type="molecule type" value="Genomic_DNA"/>
</dbReference>
<dbReference type="AlphaFoldDB" id="A0A2P6VGK5"/>
<dbReference type="GO" id="GO:0016757">
    <property type="term" value="F:glycosyltransferase activity"/>
    <property type="evidence" value="ECO:0007669"/>
    <property type="project" value="UniProtKB-UniRule"/>
</dbReference>
<comment type="similarity">
    <text evidence="2 8">Belongs to the glycosyltransferase 92 family.</text>
</comment>
<evidence type="ECO:0000256" key="2">
    <source>
        <dbReference type="ARBA" id="ARBA00007647"/>
    </source>
</evidence>
<organism evidence="10 11">
    <name type="scientific">Micractinium conductrix</name>
    <dbReference type="NCBI Taxonomy" id="554055"/>
    <lineage>
        <taxon>Eukaryota</taxon>
        <taxon>Viridiplantae</taxon>
        <taxon>Chlorophyta</taxon>
        <taxon>core chlorophytes</taxon>
        <taxon>Trebouxiophyceae</taxon>
        <taxon>Chlorellales</taxon>
        <taxon>Chlorellaceae</taxon>
        <taxon>Chlorella clade</taxon>
        <taxon>Micractinium</taxon>
    </lineage>
</organism>
<feature type="region of interest" description="Disordered" evidence="9">
    <location>
        <begin position="73"/>
        <end position="109"/>
    </location>
</feature>
<dbReference type="PANTHER" id="PTHR21461">
    <property type="entry name" value="GLYCOSYLTRANSFERASE FAMILY 92 PROTEIN"/>
    <property type="match status" value="1"/>
</dbReference>
<dbReference type="STRING" id="554055.A0A2P6VGK5"/>
<sequence length="442" mass="48637">MDSKRGGAARRGGRPVAAVAGGALLLLLLALEVVPSLRRSVLSRSGGDAEHVAEPRTLDELLLGTPLDTSAADARAAERQRQWQQEQQERRQERKQQPTRKAAAYEAAPKGEDNAEVAICVVSKNDHCDLREWVLYHASVGVRKFYLFDTGSKPPLTTVLDDAVASGLVEFHYLEADAEQLADRKATVSMAAASSAGELSVELVPPEEGKGRNWQVPVFSACLNHFGKRHKWMGFIDTDEFVLLQQGVPSVPALLERYADYGGLVLHWRVYGTGPHILRPDGGVLASYTVCCAKHARERYHRQIKSFVQPARTLYPEVGWVFTKGYWAVDTELNRVDRLAGPNITWEGAALAHYLTRSLVDFLGKQARGGGSGGQRTFERYFDVAGACLETCDAAVPLGRALNARYDLSHGVPERCRTWSEVVARGKPGAIEPWLLQLEQAD</sequence>
<evidence type="ECO:0000256" key="4">
    <source>
        <dbReference type="ARBA" id="ARBA00022679"/>
    </source>
</evidence>
<evidence type="ECO:0000256" key="6">
    <source>
        <dbReference type="ARBA" id="ARBA00022989"/>
    </source>
</evidence>
<gene>
    <name evidence="10" type="ORF">C2E20_3340</name>
</gene>
<name>A0A2P6VGK5_9CHLO</name>
<dbReference type="PANTHER" id="PTHR21461:SF69">
    <property type="entry name" value="GLYCOSYLTRANSFERASE FAMILY 92 PROTEIN"/>
    <property type="match status" value="1"/>
</dbReference>
<keyword evidence="5" id="KW-0812">Transmembrane</keyword>
<evidence type="ECO:0000256" key="7">
    <source>
        <dbReference type="ARBA" id="ARBA00023136"/>
    </source>
</evidence>
<keyword evidence="11" id="KW-1185">Reference proteome</keyword>
<evidence type="ECO:0000256" key="9">
    <source>
        <dbReference type="SAM" id="MobiDB-lite"/>
    </source>
</evidence>
<keyword evidence="6" id="KW-1133">Transmembrane helix</keyword>
<comment type="subcellular location">
    <subcellularLocation>
        <location evidence="1">Membrane</location>
        <topology evidence="1">Single-pass membrane protein</topology>
    </subcellularLocation>
</comment>
<accession>A0A2P6VGK5</accession>
<dbReference type="Pfam" id="PF01697">
    <property type="entry name" value="Glyco_transf_92"/>
    <property type="match status" value="1"/>
</dbReference>
<dbReference type="EC" id="2.4.1.-" evidence="8"/>
<proteinExistence type="inferred from homology"/>
<evidence type="ECO:0000256" key="5">
    <source>
        <dbReference type="ARBA" id="ARBA00022692"/>
    </source>
</evidence>
<evidence type="ECO:0000313" key="10">
    <source>
        <dbReference type="EMBL" id="PSC73229.1"/>
    </source>
</evidence>
<keyword evidence="4 8" id="KW-0808">Transferase</keyword>
<feature type="compositionally biased region" description="Basic and acidic residues" evidence="9">
    <location>
        <begin position="75"/>
        <end position="96"/>
    </location>
</feature>
<evidence type="ECO:0000256" key="1">
    <source>
        <dbReference type="ARBA" id="ARBA00004167"/>
    </source>
</evidence>
<keyword evidence="3 8" id="KW-0328">Glycosyltransferase</keyword>
<dbReference type="GO" id="GO:0016020">
    <property type="term" value="C:membrane"/>
    <property type="evidence" value="ECO:0007669"/>
    <property type="project" value="UniProtKB-SubCell"/>
</dbReference>
<comment type="caution">
    <text evidence="10">The sequence shown here is derived from an EMBL/GenBank/DDBJ whole genome shotgun (WGS) entry which is preliminary data.</text>
</comment>
<dbReference type="OrthoDB" id="2526284at2759"/>
<reference evidence="10 11" key="1">
    <citation type="journal article" date="2018" name="Plant J.">
        <title>Genome sequences of Chlorella sorokiniana UTEX 1602 and Micractinium conductrix SAG 241.80: implications to maltose excretion by a green alga.</title>
        <authorList>
            <person name="Arriola M.B."/>
            <person name="Velmurugan N."/>
            <person name="Zhang Y."/>
            <person name="Plunkett M.H."/>
            <person name="Hondzo H."/>
            <person name="Barney B.M."/>
        </authorList>
    </citation>
    <scope>NUCLEOTIDE SEQUENCE [LARGE SCALE GENOMIC DNA]</scope>
    <source>
        <strain evidence="10 11">SAG 241.80</strain>
    </source>
</reference>
<dbReference type="GO" id="GO:0005737">
    <property type="term" value="C:cytoplasm"/>
    <property type="evidence" value="ECO:0007669"/>
    <property type="project" value="TreeGrafter"/>
</dbReference>